<dbReference type="Proteomes" id="UP000327493">
    <property type="component" value="Chromosome 2"/>
</dbReference>
<comment type="caution">
    <text evidence="8">The sequence shown here is derived from an EMBL/GenBank/DDBJ whole genome shotgun (WGS) entry which is preliminary data.</text>
</comment>
<organism evidence="8 9">
    <name type="scientific">Etheostoma spectabile</name>
    <name type="common">orangethroat darter</name>
    <dbReference type="NCBI Taxonomy" id="54343"/>
    <lineage>
        <taxon>Eukaryota</taxon>
        <taxon>Metazoa</taxon>
        <taxon>Chordata</taxon>
        <taxon>Craniata</taxon>
        <taxon>Vertebrata</taxon>
        <taxon>Euteleostomi</taxon>
        <taxon>Actinopterygii</taxon>
        <taxon>Neopterygii</taxon>
        <taxon>Teleostei</taxon>
        <taxon>Neoteleostei</taxon>
        <taxon>Acanthomorphata</taxon>
        <taxon>Eupercaria</taxon>
        <taxon>Perciformes</taxon>
        <taxon>Percoidei</taxon>
        <taxon>Percidae</taxon>
        <taxon>Etheostomatinae</taxon>
        <taxon>Etheostoma</taxon>
    </lineage>
</organism>
<dbReference type="SMART" id="SM00041">
    <property type="entry name" value="CT"/>
    <property type="match status" value="1"/>
</dbReference>
<evidence type="ECO:0000313" key="9">
    <source>
        <dbReference type="Proteomes" id="UP000327493"/>
    </source>
</evidence>
<dbReference type="GO" id="GO:0005576">
    <property type="term" value="C:extracellular region"/>
    <property type="evidence" value="ECO:0007669"/>
    <property type="project" value="UniProtKB-SubCell"/>
</dbReference>
<dbReference type="AlphaFoldDB" id="A0A5J5DNT1"/>
<dbReference type="PIRSF" id="PIRSF027807">
    <property type="entry name" value="Cerberus"/>
    <property type="match status" value="1"/>
</dbReference>
<protein>
    <recommendedName>
        <fullName evidence="7">CTCK domain-containing protein</fullName>
    </recommendedName>
</protein>
<keyword evidence="3 6" id="KW-0964">Secreted</keyword>
<evidence type="ECO:0000313" key="8">
    <source>
        <dbReference type="EMBL" id="KAA8594956.1"/>
    </source>
</evidence>
<evidence type="ECO:0000256" key="6">
    <source>
        <dbReference type="PIRNR" id="PIRNR027807"/>
    </source>
</evidence>
<feature type="domain" description="CTCK" evidence="7">
    <location>
        <begin position="154"/>
        <end position="244"/>
    </location>
</feature>
<reference evidence="8 9" key="1">
    <citation type="submission" date="2019-08" db="EMBL/GenBank/DDBJ databases">
        <title>A chromosome-level genome assembly, high-density linkage maps, and genome scans reveal the genomic architecture of hybrid incompatibilities underlying speciation via character displacement in darters (Percidae: Etheostominae).</title>
        <authorList>
            <person name="Moran R.L."/>
            <person name="Catchen J.M."/>
            <person name="Fuller R.C."/>
        </authorList>
    </citation>
    <scope>NUCLEOTIDE SEQUENCE [LARGE SCALE GENOMIC DNA]</scope>
    <source>
        <strain evidence="8">EspeVRDwgs_2016</strain>
        <tissue evidence="8">Muscle</tissue>
    </source>
</reference>
<keyword evidence="5" id="KW-1015">Disulfide bond</keyword>
<sequence length="255" mass="27412">MAFIISLVILSGWTAVAFTFPHNTFDNIIKGSRIELESSGSGPDEPVQGIVKVVQLDPRALAHSGFIRGGLTPRRVPSLSSRLSFPAFLSHGRPGLAPASRTPVSPLHDLHPKSPSVLELKKRQGLQMWQRAINKGEKMSLPVNLKDTKQTCTAVPFTQRVTADGCSTVTVHNKLCFGQCSSLFVPSEGDFAGLGTGTGALHHRTPCSRCAPSKARTVAVPLHCGAKVWEKQVMVVEECKCETGREEKSAGATHP</sequence>
<evidence type="ECO:0000259" key="7">
    <source>
        <dbReference type="SMART" id="SM00041"/>
    </source>
</evidence>
<keyword evidence="4 6" id="KW-0732">Signal</keyword>
<gene>
    <name evidence="8" type="ORF">FQN60_012091</name>
</gene>
<accession>A0A5J5DNT1</accession>
<evidence type="ECO:0000256" key="5">
    <source>
        <dbReference type="ARBA" id="ARBA00023157"/>
    </source>
</evidence>
<comment type="subcellular location">
    <subcellularLocation>
        <location evidence="1 6">Secreted</location>
    </subcellularLocation>
</comment>
<dbReference type="GO" id="GO:0032926">
    <property type="term" value="P:negative regulation of activin receptor signaling pathway"/>
    <property type="evidence" value="ECO:0007669"/>
    <property type="project" value="UniProtKB-ARBA"/>
</dbReference>
<dbReference type="GO" id="GO:0061371">
    <property type="term" value="P:determination of heart left/right asymmetry"/>
    <property type="evidence" value="ECO:0007669"/>
    <property type="project" value="TreeGrafter"/>
</dbReference>
<evidence type="ECO:0000256" key="1">
    <source>
        <dbReference type="ARBA" id="ARBA00004613"/>
    </source>
</evidence>
<dbReference type="InterPro" id="IPR004133">
    <property type="entry name" value="DAN_dom"/>
</dbReference>
<dbReference type="PANTHER" id="PTHR15273">
    <property type="entry name" value="DAN DOMAIN FAMILY MEMBER 5"/>
    <property type="match status" value="1"/>
</dbReference>
<comment type="similarity">
    <text evidence="2 6">Belongs to the DAN family.</text>
</comment>
<dbReference type="Gene3D" id="2.10.90.10">
    <property type="entry name" value="Cystine-knot cytokines"/>
    <property type="match status" value="1"/>
</dbReference>
<evidence type="ECO:0000256" key="4">
    <source>
        <dbReference type="ARBA" id="ARBA00022729"/>
    </source>
</evidence>
<proteinExistence type="inferred from homology"/>
<dbReference type="Pfam" id="PF03045">
    <property type="entry name" value="DAN"/>
    <property type="match status" value="1"/>
</dbReference>
<evidence type="ECO:0000256" key="2">
    <source>
        <dbReference type="ARBA" id="ARBA00007872"/>
    </source>
</evidence>
<dbReference type="InterPro" id="IPR016860">
    <property type="entry name" value="Cerberus"/>
</dbReference>
<dbReference type="OrthoDB" id="9950584at2759"/>
<dbReference type="PANTHER" id="PTHR15273:SF8">
    <property type="entry name" value="CERBERUS"/>
    <property type="match status" value="1"/>
</dbReference>
<name>A0A5J5DNT1_9PERO</name>
<dbReference type="InterPro" id="IPR029034">
    <property type="entry name" value="Cystine-knot_cytokine"/>
</dbReference>
<feature type="signal peptide" evidence="6">
    <location>
        <begin position="1"/>
        <end position="19"/>
    </location>
</feature>
<feature type="chain" id="PRO_5024528053" description="CTCK domain-containing protein" evidence="6">
    <location>
        <begin position="20"/>
        <end position="255"/>
    </location>
</feature>
<keyword evidence="9" id="KW-1185">Reference proteome</keyword>
<dbReference type="EMBL" id="VOFY01000002">
    <property type="protein sequence ID" value="KAA8594956.1"/>
    <property type="molecule type" value="Genomic_DNA"/>
</dbReference>
<dbReference type="InterPro" id="IPR006207">
    <property type="entry name" value="Cys_knot_C"/>
</dbReference>
<evidence type="ECO:0000256" key="3">
    <source>
        <dbReference type="ARBA" id="ARBA00022525"/>
    </source>
</evidence>